<evidence type="ECO:0000256" key="9">
    <source>
        <dbReference type="ARBA" id="ARBA00022961"/>
    </source>
</evidence>
<keyword evidence="4" id="KW-0945">Host-virus interaction</keyword>
<evidence type="ECO:0000259" key="14">
    <source>
        <dbReference type="PROSITE" id="PS50056"/>
    </source>
</evidence>
<comment type="catalytic activity">
    <reaction evidence="13">
        <text>O-phospho-L-seryl-[protein] + H2O = L-seryl-[protein] + phosphate</text>
        <dbReference type="Rhea" id="RHEA:20629"/>
        <dbReference type="Rhea" id="RHEA-COMP:9863"/>
        <dbReference type="Rhea" id="RHEA-COMP:11604"/>
        <dbReference type="ChEBI" id="CHEBI:15377"/>
        <dbReference type="ChEBI" id="CHEBI:29999"/>
        <dbReference type="ChEBI" id="CHEBI:43474"/>
        <dbReference type="ChEBI" id="CHEBI:83421"/>
    </reaction>
</comment>
<name>A0A0F6N346_ORFV</name>
<dbReference type="GO" id="GO:0039502">
    <property type="term" value="P:symbiont-mediated suppression of host type I interferon-mediated signaling pathway"/>
    <property type="evidence" value="ECO:0007669"/>
    <property type="project" value="UniProtKB-KW"/>
</dbReference>
<reference evidence="15 16" key="1">
    <citation type="submission" date="2013-06" db="EMBL/GenBank/DDBJ databases">
        <title>Complete genome of orf virus NA1/11 and comparative genomic with other parapoxvirus.</title>
        <authorList>
            <person name="Li W."/>
            <person name="Hao W."/>
            <person name="Ning Z."/>
            <person name="Chi X."/>
            <person name="Tong C."/>
            <person name="Gao F."/>
            <person name="Song D."/>
            <person name="Li M."/>
            <person name="Luo S."/>
        </authorList>
    </citation>
    <scope>NUCLEOTIDE SEQUENCE [LARGE SCALE GENOMIC DNA]</scope>
    <source>
        <strain evidence="15">NA1/11</strain>
    </source>
</reference>
<evidence type="ECO:0000256" key="6">
    <source>
        <dbReference type="ARBA" id="ARBA00022801"/>
    </source>
</evidence>
<organismHost>
    <name type="scientific">Ovis aries</name>
    <name type="common">Sheep</name>
    <dbReference type="NCBI Taxonomy" id="9940"/>
</organismHost>
<keyword evidence="12" id="KW-0899">Viral immunoevasion</keyword>
<evidence type="ECO:0000256" key="12">
    <source>
        <dbReference type="ARBA" id="ARBA00023280"/>
    </source>
</evidence>
<organism evidence="15 16">
    <name type="scientific">Orf virus</name>
    <name type="common">ORFV</name>
    <dbReference type="NCBI Taxonomy" id="10258"/>
    <lineage>
        <taxon>Viruses</taxon>
        <taxon>Varidnaviria</taxon>
        <taxon>Bamfordvirae</taxon>
        <taxon>Nucleocytoviricota</taxon>
        <taxon>Pokkesviricetes</taxon>
        <taxon>Chitovirales</taxon>
        <taxon>Poxviridae</taxon>
        <taxon>Chordopoxvirinae</taxon>
        <taxon>Parapoxvirus</taxon>
        <taxon>Parapoxvirus orf</taxon>
    </lineage>
</organism>
<organismHost>
    <name type="scientific">Capra hircus</name>
    <name type="common">Goat</name>
    <dbReference type="NCBI Taxonomy" id="9925"/>
</organismHost>
<dbReference type="PROSITE" id="PS00383">
    <property type="entry name" value="TYR_PHOSPHATASE_1"/>
    <property type="match status" value="1"/>
</dbReference>
<sequence length="181" mass="20200">MGDKSEWYARLLLRCTRAGPPLALPSGMTRLTDHVYLGSAEDARAVLRGDSGVDFKCLVNMTMSKYSTPAGITAYHIPLRDDDTTNITSIMPALVKLLARLEAEQKPTLVHCVAGVNRSGAAAMGYVMHKRLAENPTMTQPARFVYFLKTYYEIRDLRGAFLENANFRYQLIKMFVCDSPS</sequence>
<dbReference type="Gene3D" id="3.90.190.10">
    <property type="entry name" value="Protein tyrosine phosphatase superfamily"/>
    <property type="match status" value="1"/>
</dbReference>
<evidence type="ECO:0000313" key="15">
    <source>
        <dbReference type="EMBL" id="AHZ33754.1"/>
    </source>
</evidence>
<dbReference type="PANTHER" id="PTHR45961">
    <property type="entry name" value="IP21249P"/>
    <property type="match status" value="1"/>
</dbReference>
<dbReference type="PANTHER" id="PTHR45961:SF6">
    <property type="entry name" value="IP21249P"/>
    <property type="match status" value="1"/>
</dbReference>
<comment type="similarity">
    <text evidence="2">Belongs to the protein-tyrosine phosphatase family. Non-receptor class dual specificity subfamily.</text>
</comment>
<evidence type="ECO:0000256" key="2">
    <source>
        <dbReference type="ARBA" id="ARBA00008601"/>
    </source>
</evidence>
<dbReference type="InterPro" id="IPR052103">
    <property type="entry name" value="Dual_spec_Phospatases"/>
</dbReference>
<comment type="subunit">
    <text evidence="3">Homodimer.</text>
</comment>
<dbReference type="GO" id="GO:0030430">
    <property type="term" value="C:host cell cytoplasm"/>
    <property type="evidence" value="ECO:0007669"/>
    <property type="project" value="UniProtKB-SubCell"/>
</dbReference>
<keyword evidence="6" id="KW-0378">Hydrolase</keyword>
<keyword evidence="9" id="KW-1105">Inhibition of host STAT1 by virus</keyword>
<accession>A0A0F6N346</accession>
<evidence type="ECO:0000256" key="11">
    <source>
        <dbReference type="ARBA" id="ARBA00023258"/>
    </source>
</evidence>
<dbReference type="InterPro" id="IPR020422">
    <property type="entry name" value="TYR_PHOSPHATASE_DUAL_dom"/>
</dbReference>
<dbReference type="GO" id="GO:0052170">
    <property type="term" value="P:symbiont-mediated suppression of host innate immune response"/>
    <property type="evidence" value="ECO:0007669"/>
    <property type="project" value="UniProtKB-KW"/>
</dbReference>
<dbReference type="SUPFAM" id="SSF52799">
    <property type="entry name" value="(Phosphotyrosine protein) phosphatases II"/>
    <property type="match status" value="1"/>
</dbReference>
<evidence type="ECO:0000256" key="3">
    <source>
        <dbReference type="ARBA" id="ARBA00011738"/>
    </source>
</evidence>
<dbReference type="PROSITE" id="PS50056">
    <property type="entry name" value="TYR_PHOSPHATASE_2"/>
    <property type="match status" value="1"/>
</dbReference>
<protein>
    <submittedName>
        <fullName evidence="15">Tyrosine phosphatase, virus assembly</fullName>
    </submittedName>
</protein>
<evidence type="ECO:0000256" key="4">
    <source>
        <dbReference type="ARBA" id="ARBA00022581"/>
    </source>
</evidence>
<dbReference type="GO" id="GO:0039563">
    <property type="term" value="P:symbiont-mediated suppression of host JAK-STAT cascade via inhibition of STAT1 activity"/>
    <property type="evidence" value="ECO:0007669"/>
    <property type="project" value="UniProtKB-KW"/>
</dbReference>
<comment type="subcellular location">
    <subcellularLocation>
        <location evidence="1">Host cytoplasm</location>
    </subcellularLocation>
</comment>
<dbReference type="EMBL" id="KF234407">
    <property type="protein sequence ID" value="AHZ33754.1"/>
    <property type="molecule type" value="Genomic_DNA"/>
</dbReference>
<proteinExistence type="inferred from homology"/>
<dbReference type="Pfam" id="PF00782">
    <property type="entry name" value="DSPc"/>
    <property type="match status" value="1"/>
</dbReference>
<keyword evidence="7" id="KW-1114">Inhibition of host interferon signaling pathway by virus</keyword>
<dbReference type="InterPro" id="IPR029021">
    <property type="entry name" value="Prot-tyrosine_phosphatase-like"/>
</dbReference>
<organismHost>
    <name type="scientific">Homo sapiens</name>
    <name type="common">Human</name>
    <dbReference type="NCBI Taxonomy" id="9606"/>
</organismHost>
<evidence type="ECO:0000313" key="16">
    <source>
        <dbReference type="Proteomes" id="UP000150883"/>
    </source>
</evidence>
<dbReference type="InterPro" id="IPR016130">
    <property type="entry name" value="Tyr_Pase_AS"/>
</dbReference>
<dbReference type="Proteomes" id="UP000150883">
    <property type="component" value="Segment"/>
</dbReference>
<dbReference type="CDD" id="cd14498">
    <property type="entry name" value="DSP"/>
    <property type="match status" value="1"/>
</dbReference>
<dbReference type="InterPro" id="IPR000387">
    <property type="entry name" value="Tyr_Pase_dom"/>
</dbReference>
<evidence type="ECO:0000256" key="8">
    <source>
        <dbReference type="ARBA" id="ARBA00022912"/>
    </source>
</evidence>
<keyword evidence="5" id="KW-1090">Inhibition of host innate immune response by virus</keyword>
<dbReference type="GO" id="GO:0004721">
    <property type="term" value="F:phosphoprotein phosphatase activity"/>
    <property type="evidence" value="ECO:0007669"/>
    <property type="project" value="UniProtKB-KW"/>
</dbReference>
<dbReference type="InterPro" id="IPR000340">
    <property type="entry name" value="Dual-sp_phosphatase_cat-dom"/>
</dbReference>
<keyword evidence="11" id="KW-0922">Interferon antiviral system evasion</keyword>
<dbReference type="SMART" id="SM00195">
    <property type="entry name" value="DSPc"/>
    <property type="match status" value="1"/>
</dbReference>
<evidence type="ECO:0000256" key="1">
    <source>
        <dbReference type="ARBA" id="ARBA00004192"/>
    </source>
</evidence>
<evidence type="ECO:0000256" key="5">
    <source>
        <dbReference type="ARBA" id="ARBA00022632"/>
    </source>
</evidence>
<keyword evidence="8" id="KW-0904">Protein phosphatase</keyword>
<evidence type="ECO:0000256" key="13">
    <source>
        <dbReference type="ARBA" id="ARBA00047339"/>
    </source>
</evidence>
<keyword evidence="10" id="KW-1035">Host cytoplasm</keyword>
<evidence type="ECO:0000256" key="10">
    <source>
        <dbReference type="ARBA" id="ARBA00023200"/>
    </source>
</evidence>
<evidence type="ECO:0000256" key="7">
    <source>
        <dbReference type="ARBA" id="ARBA00022830"/>
    </source>
</evidence>
<feature type="domain" description="Tyrosine specific protein phosphatases" evidence="14">
    <location>
        <begin position="88"/>
        <end position="169"/>
    </location>
</feature>